<protein>
    <recommendedName>
        <fullName evidence="7 18">6-phosphogluconate dehydrogenase, decarboxylating</fullName>
        <ecNumber evidence="18">1.1.1.44</ecNumber>
    </recommendedName>
</protein>
<comment type="pathway">
    <text evidence="2">Carbohydrate acid metabolism.</text>
</comment>
<organism evidence="20 21">
    <name type="scientific">Winogradskyella thalassocola</name>
    <dbReference type="NCBI Taxonomy" id="262004"/>
    <lineage>
        <taxon>Bacteria</taxon>
        <taxon>Pseudomonadati</taxon>
        <taxon>Bacteroidota</taxon>
        <taxon>Flavobacteriia</taxon>
        <taxon>Flavobacteriales</taxon>
        <taxon>Flavobacteriaceae</taxon>
        <taxon>Winogradskyella</taxon>
    </lineage>
</organism>
<comment type="pathway">
    <text evidence="3 18">Carbohydrate degradation; pentose phosphate pathway; D-ribulose 5-phosphate from D-glucose 6-phosphate (oxidative stage): step 3/3.</text>
</comment>
<evidence type="ECO:0000256" key="2">
    <source>
        <dbReference type="ARBA" id="ARBA00004761"/>
    </source>
</evidence>
<feature type="domain" description="6-phosphogluconate dehydrogenase C-terminal" evidence="19">
    <location>
        <begin position="346"/>
        <end position="627"/>
    </location>
</feature>
<dbReference type="FunFam" id="1.10.1040.10:FF:000032">
    <property type="entry name" value="6-phosphogluconate dehydrogenase, decarboxylating"/>
    <property type="match status" value="1"/>
</dbReference>
<evidence type="ECO:0000256" key="3">
    <source>
        <dbReference type="ARBA" id="ARBA00004874"/>
    </source>
</evidence>
<evidence type="ECO:0000256" key="16">
    <source>
        <dbReference type="ARBA" id="ARBA00048090"/>
    </source>
</evidence>
<dbReference type="GO" id="GO:0005524">
    <property type="term" value="F:ATP binding"/>
    <property type="evidence" value="ECO:0007669"/>
    <property type="project" value="UniProtKB-KW"/>
</dbReference>
<dbReference type="Gene3D" id="1.10.1040.10">
    <property type="entry name" value="N-(1-d-carboxylethyl)-l-norvaline Dehydrogenase, domain 2"/>
    <property type="match status" value="1"/>
</dbReference>
<evidence type="ECO:0000256" key="10">
    <source>
        <dbReference type="ARBA" id="ARBA00022777"/>
    </source>
</evidence>
<dbReference type="AlphaFoldDB" id="A0A1G7W0E5"/>
<evidence type="ECO:0000256" key="8">
    <source>
        <dbReference type="ARBA" id="ARBA00022679"/>
    </source>
</evidence>
<comment type="catalytic activity">
    <reaction evidence="16">
        <text>D-gluconate + ATP = 6-phospho-D-gluconate + ADP + H(+)</text>
        <dbReference type="Rhea" id="RHEA:19433"/>
        <dbReference type="ChEBI" id="CHEBI:15378"/>
        <dbReference type="ChEBI" id="CHEBI:18391"/>
        <dbReference type="ChEBI" id="CHEBI:30616"/>
        <dbReference type="ChEBI" id="CHEBI:58759"/>
        <dbReference type="ChEBI" id="CHEBI:456216"/>
        <dbReference type="EC" id="2.7.1.12"/>
    </reaction>
</comment>
<keyword evidence="12 18" id="KW-0521">NADP</keyword>
<evidence type="ECO:0000256" key="11">
    <source>
        <dbReference type="ARBA" id="ARBA00022840"/>
    </source>
</evidence>
<evidence type="ECO:0000256" key="4">
    <source>
        <dbReference type="ARBA" id="ARBA00008419"/>
    </source>
</evidence>
<dbReference type="InterPro" id="IPR006115">
    <property type="entry name" value="6PGDH_NADP-bd"/>
</dbReference>
<evidence type="ECO:0000313" key="20">
    <source>
        <dbReference type="EMBL" id="SDG64610.1"/>
    </source>
</evidence>
<dbReference type="InterPro" id="IPR006001">
    <property type="entry name" value="Therm_gnt_kin"/>
</dbReference>
<dbReference type="GO" id="GO:0019521">
    <property type="term" value="P:D-gluconate metabolic process"/>
    <property type="evidence" value="ECO:0007669"/>
    <property type="project" value="UniProtKB-KW"/>
</dbReference>
<dbReference type="InterPro" id="IPR008927">
    <property type="entry name" value="6-PGluconate_DH-like_C_sf"/>
</dbReference>
<evidence type="ECO:0000256" key="12">
    <source>
        <dbReference type="ARBA" id="ARBA00022857"/>
    </source>
</evidence>
<dbReference type="NCBIfam" id="TIGR00873">
    <property type="entry name" value="gnd"/>
    <property type="match status" value="1"/>
</dbReference>
<evidence type="ECO:0000256" key="6">
    <source>
        <dbReference type="ARBA" id="ARBA00011738"/>
    </source>
</evidence>
<dbReference type="PRINTS" id="PR00076">
    <property type="entry name" value="6PGDHDRGNASE"/>
</dbReference>
<dbReference type="NCBIfam" id="NF006765">
    <property type="entry name" value="PRK09287.1"/>
    <property type="match status" value="1"/>
</dbReference>
<keyword evidence="21" id="KW-1185">Reference proteome</keyword>
<keyword evidence="9" id="KW-0547">Nucleotide-binding</keyword>
<evidence type="ECO:0000256" key="13">
    <source>
        <dbReference type="ARBA" id="ARBA00023002"/>
    </source>
</evidence>
<dbReference type="InterPro" id="IPR036291">
    <property type="entry name" value="NAD(P)-bd_dom_sf"/>
</dbReference>
<comment type="catalytic activity">
    <reaction evidence="17 18">
        <text>6-phospho-D-gluconate + NADP(+) = D-ribulose 5-phosphate + CO2 + NADPH</text>
        <dbReference type="Rhea" id="RHEA:10116"/>
        <dbReference type="ChEBI" id="CHEBI:16526"/>
        <dbReference type="ChEBI" id="CHEBI:57783"/>
        <dbReference type="ChEBI" id="CHEBI:58121"/>
        <dbReference type="ChEBI" id="CHEBI:58349"/>
        <dbReference type="ChEBI" id="CHEBI:58759"/>
        <dbReference type="EC" id="1.1.1.44"/>
    </reaction>
</comment>
<dbReference type="RefSeq" id="WP_092465711.1">
    <property type="nucleotide sequence ID" value="NZ_FNCZ01000001.1"/>
</dbReference>
<evidence type="ECO:0000256" key="18">
    <source>
        <dbReference type="RuleBase" id="RU000485"/>
    </source>
</evidence>
<gene>
    <name evidence="20" type="ORF">SAMN04489796_101188</name>
</gene>
<keyword evidence="11" id="KW-0067">ATP-binding</keyword>
<dbReference type="InterPro" id="IPR031322">
    <property type="entry name" value="Shikimate/glucono_kinase"/>
</dbReference>
<evidence type="ECO:0000259" key="19">
    <source>
        <dbReference type="SMART" id="SM01350"/>
    </source>
</evidence>
<name>A0A1G7W0E5_9FLAO</name>
<evidence type="ECO:0000256" key="7">
    <source>
        <dbReference type="ARBA" id="ARBA00018193"/>
    </source>
</evidence>
<sequence length="627" mass="70258">MKQVIFVIGVSGCGKSTIGKLLAEELKIPFFDGDDFHPKANIKKMSSGLPLNDDDRQGWLETLNALAKKQLTKNSCIIVCSALKEKYRDILSLDIEAETKWVYLRGDFNQIYNRVNRRRNHFMPSELLKSQFDTLEEPKKSIQINISLTPESIIKTLKHKLMDKSEFGLFGLGVMGKSLCRNLANNGFKIAMFNRHVDGVEVDIAKDFKAKFPELSQSEAFDDIADFVSALQQPRRIMLMVNAGKTIDYVIEDLLPHLSENDILIDGGNSNYVNTKERVDYLKTKGIHFIGAGVSGGEEGALKGPSIMPSGDLEAYKSVQPFLEEIAAKDKNGLPCCTYVGPEGSGHFIKMVHNGVEYVEMQLLAEVATILEALGQNPDDIANTFETWKSTANSYLLEITADIFRKKEDDDWLVNKILDKAGNKGTGNWTTMASAELGIPSTLIASALFSRYISFYKEERLQLSQNFKNSSTSELNLTTNDILEAYQFARIINHYQGFKLISEASNTFLWDLNLSEIARIWTNGCIIRSALMEDLVDIFKDTTNILTNSKLIDLVNQYRPSVKKVVSQCVLNDITTPALGEAIQFLNGITTPYASANIIQAQRDYFGAHTYQRLDDDSGKSHHTNWN</sequence>
<dbReference type="EC" id="1.1.1.44" evidence="18"/>
<keyword evidence="10" id="KW-0418">Kinase</keyword>
<dbReference type="Pfam" id="PF00393">
    <property type="entry name" value="6PGD"/>
    <property type="match status" value="1"/>
</dbReference>
<dbReference type="SUPFAM" id="SSF48179">
    <property type="entry name" value="6-phosphogluconate dehydrogenase C-terminal domain-like"/>
    <property type="match status" value="1"/>
</dbReference>
<keyword evidence="8" id="KW-0808">Transferase</keyword>
<comment type="similarity">
    <text evidence="5">Belongs to the gluconokinase GntK/GntV family.</text>
</comment>
<keyword evidence="15 18" id="KW-0570">Pentose shunt</keyword>
<dbReference type="Pfam" id="PF01202">
    <property type="entry name" value="SKI"/>
    <property type="match status" value="1"/>
</dbReference>
<proteinExistence type="inferred from homology"/>
<dbReference type="Gene3D" id="3.40.50.300">
    <property type="entry name" value="P-loop containing nucleotide triphosphate hydrolases"/>
    <property type="match status" value="1"/>
</dbReference>
<dbReference type="STRING" id="262004.SAMN04489796_101188"/>
<keyword evidence="14 18" id="KW-0311">Gluconate utilization</keyword>
<dbReference type="FunFam" id="3.40.50.300:FF:000522">
    <property type="entry name" value="Gluconokinase"/>
    <property type="match status" value="1"/>
</dbReference>
<dbReference type="GO" id="GO:0050661">
    <property type="term" value="F:NADP binding"/>
    <property type="evidence" value="ECO:0007669"/>
    <property type="project" value="InterPro"/>
</dbReference>
<evidence type="ECO:0000256" key="9">
    <source>
        <dbReference type="ARBA" id="ARBA00022741"/>
    </source>
</evidence>
<dbReference type="OrthoDB" id="9804542at2"/>
<dbReference type="Pfam" id="PF03446">
    <property type="entry name" value="NAD_binding_2"/>
    <property type="match status" value="1"/>
</dbReference>
<comment type="subunit">
    <text evidence="6">Homodimer.</text>
</comment>
<accession>A0A1G7W0E5</accession>
<comment type="function">
    <text evidence="1">Catalyzes the oxidative decarboxylation of 6-phosphogluconate to ribulose 5-phosphate and CO(2), with concomitant reduction of NADP to NADPH.</text>
</comment>
<dbReference type="InterPro" id="IPR006114">
    <property type="entry name" value="6PGDH_C"/>
</dbReference>
<dbReference type="GO" id="GO:0004616">
    <property type="term" value="F:phosphogluconate dehydrogenase (decarboxylating) activity"/>
    <property type="evidence" value="ECO:0007669"/>
    <property type="project" value="UniProtKB-EC"/>
</dbReference>
<dbReference type="InterPro" id="IPR006113">
    <property type="entry name" value="6PGDH_Gnd/GntZ"/>
</dbReference>
<dbReference type="PANTHER" id="PTHR11811">
    <property type="entry name" value="6-PHOSPHOGLUCONATE DEHYDROGENASE"/>
    <property type="match status" value="1"/>
</dbReference>
<dbReference type="EMBL" id="FNCZ01000001">
    <property type="protein sequence ID" value="SDG64610.1"/>
    <property type="molecule type" value="Genomic_DNA"/>
</dbReference>
<evidence type="ECO:0000256" key="5">
    <source>
        <dbReference type="ARBA" id="ARBA00008420"/>
    </source>
</evidence>
<evidence type="ECO:0000256" key="17">
    <source>
        <dbReference type="ARBA" id="ARBA00048640"/>
    </source>
</evidence>
<dbReference type="GO" id="GO:0046316">
    <property type="term" value="F:gluconokinase activity"/>
    <property type="evidence" value="ECO:0007669"/>
    <property type="project" value="UniProtKB-EC"/>
</dbReference>
<dbReference type="PROSITE" id="PS00461">
    <property type="entry name" value="6PGD"/>
    <property type="match status" value="1"/>
</dbReference>
<evidence type="ECO:0000313" key="21">
    <source>
        <dbReference type="Proteomes" id="UP000199492"/>
    </source>
</evidence>
<dbReference type="CDD" id="cd02021">
    <property type="entry name" value="GntK"/>
    <property type="match status" value="1"/>
</dbReference>
<dbReference type="NCBIfam" id="TIGR01313">
    <property type="entry name" value="therm_gnt_kin"/>
    <property type="match status" value="1"/>
</dbReference>
<keyword evidence="13 18" id="KW-0560">Oxidoreductase</keyword>
<dbReference type="Gene3D" id="1.20.5.320">
    <property type="entry name" value="6-Phosphogluconate Dehydrogenase, domain 3"/>
    <property type="match status" value="1"/>
</dbReference>
<evidence type="ECO:0000256" key="14">
    <source>
        <dbReference type="ARBA" id="ARBA00023064"/>
    </source>
</evidence>
<dbReference type="SUPFAM" id="SSF51735">
    <property type="entry name" value="NAD(P)-binding Rossmann-fold domains"/>
    <property type="match status" value="1"/>
</dbReference>
<dbReference type="InterPro" id="IPR006184">
    <property type="entry name" value="6PGdom_BS"/>
</dbReference>
<dbReference type="UniPathway" id="UPA00115">
    <property type="reaction ID" value="UER00410"/>
</dbReference>
<dbReference type="InterPro" id="IPR006183">
    <property type="entry name" value="Pgluconate_DH"/>
</dbReference>
<dbReference type="SUPFAM" id="SSF52540">
    <property type="entry name" value="P-loop containing nucleoside triphosphate hydrolases"/>
    <property type="match status" value="1"/>
</dbReference>
<evidence type="ECO:0000256" key="15">
    <source>
        <dbReference type="ARBA" id="ARBA00023126"/>
    </source>
</evidence>
<dbReference type="Gene3D" id="3.40.50.720">
    <property type="entry name" value="NAD(P)-binding Rossmann-like Domain"/>
    <property type="match status" value="1"/>
</dbReference>
<dbReference type="GO" id="GO:0006098">
    <property type="term" value="P:pentose-phosphate shunt"/>
    <property type="evidence" value="ECO:0007669"/>
    <property type="project" value="UniProtKB-UniPathway"/>
</dbReference>
<comment type="similarity">
    <text evidence="4 18">Belongs to the 6-phosphogluconate dehydrogenase family.</text>
</comment>
<dbReference type="InterPro" id="IPR013328">
    <property type="entry name" value="6PGD_dom2"/>
</dbReference>
<dbReference type="InterPro" id="IPR027417">
    <property type="entry name" value="P-loop_NTPase"/>
</dbReference>
<dbReference type="Proteomes" id="UP000199492">
    <property type="component" value="Unassembled WGS sequence"/>
</dbReference>
<reference evidence="21" key="1">
    <citation type="submission" date="2016-10" db="EMBL/GenBank/DDBJ databases">
        <authorList>
            <person name="Varghese N."/>
            <person name="Submissions S."/>
        </authorList>
    </citation>
    <scope>NUCLEOTIDE SEQUENCE [LARGE SCALE GENOMIC DNA]</scope>
    <source>
        <strain evidence="21">DSM 15363</strain>
    </source>
</reference>
<evidence type="ECO:0000256" key="1">
    <source>
        <dbReference type="ARBA" id="ARBA00002526"/>
    </source>
</evidence>
<dbReference type="SMART" id="SM01350">
    <property type="entry name" value="6PGD"/>
    <property type="match status" value="1"/>
</dbReference>